<gene>
    <name evidence="2" type="ORF">CSSPTR1EN2_LOCUS9596</name>
</gene>
<dbReference type="EMBL" id="OZ019909">
    <property type="protein sequence ID" value="CAK9209263.1"/>
    <property type="molecule type" value="Genomic_DNA"/>
</dbReference>
<reference evidence="2" key="1">
    <citation type="submission" date="2024-02" db="EMBL/GenBank/DDBJ databases">
        <authorList>
            <consortium name="ELIXIR-Norway"/>
            <consortium name="Elixir Norway"/>
        </authorList>
    </citation>
    <scope>NUCLEOTIDE SEQUENCE</scope>
</reference>
<organism evidence="2 3">
    <name type="scientific">Sphagnum troendelagicum</name>
    <dbReference type="NCBI Taxonomy" id="128251"/>
    <lineage>
        <taxon>Eukaryota</taxon>
        <taxon>Viridiplantae</taxon>
        <taxon>Streptophyta</taxon>
        <taxon>Embryophyta</taxon>
        <taxon>Bryophyta</taxon>
        <taxon>Sphagnophytina</taxon>
        <taxon>Sphagnopsida</taxon>
        <taxon>Sphagnales</taxon>
        <taxon>Sphagnaceae</taxon>
        <taxon>Sphagnum</taxon>
    </lineage>
</organism>
<evidence type="ECO:0000313" key="2">
    <source>
        <dbReference type="EMBL" id="CAK9209263.1"/>
    </source>
</evidence>
<proteinExistence type="inferred from homology"/>
<comment type="similarity">
    <text evidence="1">Belongs to the FAM228 family.</text>
</comment>
<dbReference type="Proteomes" id="UP001497512">
    <property type="component" value="Chromosome 17"/>
</dbReference>
<keyword evidence="3" id="KW-1185">Reference proteome</keyword>
<evidence type="ECO:0000313" key="3">
    <source>
        <dbReference type="Proteomes" id="UP001497512"/>
    </source>
</evidence>
<name>A0ABP0TZG7_9BRYO</name>
<dbReference type="InterPro" id="IPR040046">
    <property type="entry name" value="FAM228"/>
</dbReference>
<protein>
    <submittedName>
        <fullName evidence="2">Uncharacterized protein</fullName>
    </submittedName>
</protein>
<dbReference type="PANTHER" id="PTHR28584:SF1">
    <property type="entry name" value="PROTEIN FAM228B"/>
    <property type="match status" value="1"/>
</dbReference>
<sequence>MPGFEEDKEDKRGSWDPNYKDPVIWKFNPWGPPQWEENGAVEIAQPDGIWKIPSVYGNRKVLRFPLRPQIGPCVRWGVFVRAMYREKWITNPLDDVVPAVDPLAFQVRPPQTTEIPQPKGPPSHYRLHKAVASGDVKHCCRIVDPEGVVRRSKGGGWMCRKWVDRPTPRDLVNHTTEEWERLLELKAAREAKEEAKFQALMRTIFAGLANEGVMKDAAEAISKTDKQHSDHLAAMYKLWEKQVFHNINDQISKKLKRRSPDQIMQKLRYQQMRYCKQVNRRLVFRDTLNKEYDPFELQGTEVHYSTKDMIDPVKHDLEKDKRERVFRGDSVFHKVHTKDILDPTFWTYAKFRSTMHGHVNADNEDATYKPREMIPEKWYSRPVFWNRTWGSECWNEAFPPGGKGMPPKPLDDQEAVWKIELDMVWDSPVKNQKKLMISEDNEWF</sequence>
<dbReference type="PANTHER" id="PTHR28584">
    <property type="entry name" value="FAMILY WITH SEQUENCE SIMILARITY 228 MEMBER A"/>
    <property type="match status" value="1"/>
</dbReference>
<evidence type="ECO:0000256" key="1">
    <source>
        <dbReference type="ARBA" id="ARBA00007753"/>
    </source>
</evidence>
<accession>A0ABP0TZG7</accession>